<evidence type="ECO:0000313" key="7">
    <source>
        <dbReference type="Proteomes" id="UP000297900"/>
    </source>
</evidence>
<dbReference type="EMBL" id="SOMN01000025">
    <property type="protein sequence ID" value="TFE24547.1"/>
    <property type="molecule type" value="Genomic_DNA"/>
</dbReference>
<gene>
    <name evidence="6" type="ORF">E2980_15990</name>
</gene>
<accession>A0A4Y8LT50</accession>
<dbReference type="OrthoDB" id="2454358at2"/>
<evidence type="ECO:0000256" key="1">
    <source>
        <dbReference type="ARBA" id="ARBA00004141"/>
    </source>
</evidence>
<feature type="transmembrane region" description="Helical" evidence="5">
    <location>
        <begin position="95"/>
        <end position="114"/>
    </location>
</feature>
<reference evidence="6 7" key="1">
    <citation type="submission" date="2019-03" db="EMBL/GenBank/DDBJ databases">
        <title>Cohnella endophytica sp. nov., a novel endophytic bacterium isolated from bark of Sonneratia apetala.</title>
        <authorList>
            <person name="Tuo L."/>
        </authorList>
    </citation>
    <scope>NUCLEOTIDE SEQUENCE [LARGE SCALE GENOMIC DNA]</scope>
    <source>
        <strain evidence="6 7">CCTCC AB 208254</strain>
    </source>
</reference>
<evidence type="ECO:0000313" key="6">
    <source>
        <dbReference type="EMBL" id="TFE24547.1"/>
    </source>
</evidence>
<dbReference type="InterPro" id="IPR032808">
    <property type="entry name" value="DoxX"/>
</dbReference>
<keyword evidence="2 5" id="KW-0812">Transmembrane</keyword>
<comment type="subcellular location">
    <subcellularLocation>
        <location evidence="1">Membrane</location>
        <topology evidence="1">Multi-pass membrane protein</topology>
    </subcellularLocation>
</comment>
<evidence type="ECO:0000256" key="5">
    <source>
        <dbReference type="SAM" id="Phobius"/>
    </source>
</evidence>
<organism evidence="6 7">
    <name type="scientific">Cohnella luojiensis</name>
    <dbReference type="NCBI Taxonomy" id="652876"/>
    <lineage>
        <taxon>Bacteria</taxon>
        <taxon>Bacillati</taxon>
        <taxon>Bacillota</taxon>
        <taxon>Bacilli</taxon>
        <taxon>Bacillales</taxon>
        <taxon>Paenibacillaceae</taxon>
        <taxon>Cohnella</taxon>
    </lineage>
</organism>
<comment type="caution">
    <text evidence="6">The sequence shown here is derived from an EMBL/GenBank/DDBJ whole genome shotgun (WGS) entry which is preliminary data.</text>
</comment>
<keyword evidence="3 5" id="KW-1133">Transmembrane helix</keyword>
<keyword evidence="7" id="KW-1185">Reference proteome</keyword>
<name>A0A4Y8LT50_9BACL</name>
<evidence type="ECO:0000256" key="4">
    <source>
        <dbReference type="ARBA" id="ARBA00023136"/>
    </source>
</evidence>
<feature type="transmembrane region" description="Helical" evidence="5">
    <location>
        <begin position="42"/>
        <end position="63"/>
    </location>
</feature>
<feature type="transmembrane region" description="Helical" evidence="5">
    <location>
        <begin position="69"/>
        <end position="88"/>
    </location>
</feature>
<evidence type="ECO:0000256" key="2">
    <source>
        <dbReference type="ARBA" id="ARBA00022692"/>
    </source>
</evidence>
<dbReference type="AlphaFoldDB" id="A0A4Y8LT50"/>
<dbReference type="Proteomes" id="UP000297900">
    <property type="component" value="Unassembled WGS sequence"/>
</dbReference>
<sequence length="123" mass="13471">MDIVSIVLQALLAAAFFMSGLTKISGMKMQVDSFNHLKLPQWFRVVTGLVQWVGVTALIIGFWEPSWAAAGGLWLGAMMIGATLAHARVKDPVKLMFPAIILTLLSLAAFFLRMSELSEFPGF</sequence>
<dbReference type="GO" id="GO:0016020">
    <property type="term" value="C:membrane"/>
    <property type="evidence" value="ECO:0007669"/>
    <property type="project" value="UniProtKB-SubCell"/>
</dbReference>
<feature type="transmembrane region" description="Helical" evidence="5">
    <location>
        <begin position="6"/>
        <end position="22"/>
    </location>
</feature>
<proteinExistence type="predicted"/>
<protein>
    <submittedName>
        <fullName evidence="6">DoxX family protein</fullName>
    </submittedName>
</protein>
<dbReference type="Pfam" id="PF13564">
    <property type="entry name" value="DoxX_2"/>
    <property type="match status" value="1"/>
</dbReference>
<dbReference type="RefSeq" id="WP_135153189.1">
    <property type="nucleotide sequence ID" value="NZ_SOMN01000025.1"/>
</dbReference>
<evidence type="ECO:0000256" key="3">
    <source>
        <dbReference type="ARBA" id="ARBA00022989"/>
    </source>
</evidence>
<keyword evidence="4 5" id="KW-0472">Membrane</keyword>